<reference evidence="2" key="1">
    <citation type="submission" date="2016-06" db="EMBL/GenBank/DDBJ databases">
        <title>Parallel loss of symbiosis genes in relatives of nitrogen-fixing non-legume Parasponia.</title>
        <authorList>
            <person name="Van Velzen R."/>
            <person name="Holmer R."/>
            <person name="Bu F."/>
            <person name="Rutten L."/>
            <person name="Van Zeijl A."/>
            <person name="Liu W."/>
            <person name="Santuari L."/>
            <person name="Cao Q."/>
            <person name="Sharma T."/>
            <person name="Shen D."/>
            <person name="Roswanjaya Y."/>
            <person name="Wardhani T."/>
            <person name="Kalhor M.S."/>
            <person name="Jansen J."/>
            <person name="Van den Hoogen J."/>
            <person name="Gungor B."/>
            <person name="Hartog M."/>
            <person name="Hontelez J."/>
            <person name="Verver J."/>
            <person name="Yang W.-C."/>
            <person name="Schijlen E."/>
            <person name="Repin R."/>
            <person name="Schilthuizen M."/>
            <person name="Schranz E."/>
            <person name="Heidstra R."/>
            <person name="Miyata K."/>
            <person name="Fedorova E."/>
            <person name="Kohlen W."/>
            <person name="Bisseling T."/>
            <person name="Smit S."/>
            <person name="Geurts R."/>
        </authorList>
    </citation>
    <scope>NUCLEOTIDE SEQUENCE [LARGE SCALE GENOMIC DNA]</scope>
    <source>
        <strain evidence="2">cv. RG33-2</strain>
    </source>
</reference>
<feature type="non-terminal residue" evidence="1">
    <location>
        <position position="1"/>
    </location>
</feature>
<keyword evidence="2" id="KW-1185">Reference proteome</keyword>
<dbReference type="EMBL" id="JXTC01000158">
    <property type="protein sequence ID" value="PON84662.1"/>
    <property type="molecule type" value="Genomic_DNA"/>
</dbReference>
<gene>
    <name evidence="1" type="ORF">TorRG33x02_194890</name>
</gene>
<dbReference type="Proteomes" id="UP000237000">
    <property type="component" value="Unassembled WGS sequence"/>
</dbReference>
<name>A0A2P5EGK2_TREOI</name>
<dbReference type="InParanoid" id="A0A2P5EGK2"/>
<comment type="caution">
    <text evidence="1">The sequence shown here is derived from an EMBL/GenBank/DDBJ whole genome shotgun (WGS) entry which is preliminary data.</text>
</comment>
<protein>
    <submittedName>
        <fullName evidence="1">Uncharacterized protein</fullName>
    </submittedName>
</protein>
<dbReference type="AlphaFoldDB" id="A0A2P5EGK2"/>
<proteinExistence type="predicted"/>
<organism evidence="1 2">
    <name type="scientific">Trema orientale</name>
    <name type="common">Charcoal tree</name>
    <name type="synonym">Celtis orientalis</name>
    <dbReference type="NCBI Taxonomy" id="63057"/>
    <lineage>
        <taxon>Eukaryota</taxon>
        <taxon>Viridiplantae</taxon>
        <taxon>Streptophyta</taxon>
        <taxon>Embryophyta</taxon>
        <taxon>Tracheophyta</taxon>
        <taxon>Spermatophyta</taxon>
        <taxon>Magnoliopsida</taxon>
        <taxon>eudicotyledons</taxon>
        <taxon>Gunneridae</taxon>
        <taxon>Pentapetalae</taxon>
        <taxon>rosids</taxon>
        <taxon>fabids</taxon>
        <taxon>Rosales</taxon>
        <taxon>Cannabaceae</taxon>
        <taxon>Trema</taxon>
    </lineage>
</organism>
<evidence type="ECO:0000313" key="2">
    <source>
        <dbReference type="Proteomes" id="UP000237000"/>
    </source>
</evidence>
<sequence>ELEYASHRIIWLLRVADLCYGSADEMIAYCGTRADRINLRLDRTAEKLNR</sequence>
<evidence type="ECO:0000313" key="1">
    <source>
        <dbReference type="EMBL" id="PON84662.1"/>
    </source>
</evidence>
<accession>A0A2P5EGK2</accession>